<protein>
    <submittedName>
        <fullName evidence="11">General substrate transporter</fullName>
    </submittedName>
</protein>
<dbReference type="FunFam" id="1.20.1250.20:FF:000134">
    <property type="entry name" value="MFS sugar transporter protein"/>
    <property type="match status" value="1"/>
</dbReference>
<comment type="caution">
    <text evidence="11">The sequence shown here is derived from an EMBL/GenBank/DDBJ whole genome shotgun (WGS) entry which is preliminary data.</text>
</comment>
<evidence type="ECO:0000256" key="5">
    <source>
        <dbReference type="ARBA" id="ARBA00022989"/>
    </source>
</evidence>
<dbReference type="InterPro" id="IPR036259">
    <property type="entry name" value="MFS_trans_sf"/>
</dbReference>
<evidence type="ECO:0000256" key="9">
    <source>
        <dbReference type="SAM" id="Phobius"/>
    </source>
</evidence>
<dbReference type="Proteomes" id="UP000813444">
    <property type="component" value="Unassembled WGS sequence"/>
</dbReference>
<dbReference type="InterPro" id="IPR020846">
    <property type="entry name" value="MFS_dom"/>
</dbReference>
<dbReference type="OrthoDB" id="6612291at2759"/>
<feature type="transmembrane region" description="Helical" evidence="9">
    <location>
        <begin position="436"/>
        <end position="454"/>
    </location>
</feature>
<accession>A0A8K0WM71</accession>
<organism evidence="11 12">
    <name type="scientific">Stachybotrys elegans</name>
    <dbReference type="NCBI Taxonomy" id="80388"/>
    <lineage>
        <taxon>Eukaryota</taxon>
        <taxon>Fungi</taxon>
        <taxon>Dikarya</taxon>
        <taxon>Ascomycota</taxon>
        <taxon>Pezizomycotina</taxon>
        <taxon>Sordariomycetes</taxon>
        <taxon>Hypocreomycetidae</taxon>
        <taxon>Hypocreales</taxon>
        <taxon>Stachybotryaceae</taxon>
        <taxon>Stachybotrys</taxon>
    </lineage>
</organism>
<feature type="transmembrane region" description="Helical" evidence="9">
    <location>
        <begin position="405"/>
        <end position="424"/>
    </location>
</feature>
<dbReference type="Pfam" id="PF00083">
    <property type="entry name" value="Sugar_tr"/>
    <property type="match status" value="1"/>
</dbReference>
<dbReference type="Gene3D" id="1.20.1250.20">
    <property type="entry name" value="MFS general substrate transporter like domains"/>
    <property type="match status" value="1"/>
</dbReference>
<feature type="region of interest" description="Disordered" evidence="8">
    <location>
        <begin position="475"/>
        <end position="507"/>
    </location>
</feature>
<evidence type="ECO:0000256" key="8">
    <source>
        <dbReference type="SAM" id="MobiDB-lite"/>
    </source>
</evidence>
<dbReference type="GO" id="GO:0016020">
    <property type="term" value="C:membrane"/>
    <property type="evidence" value="ECO:0007669"/>
    <property type="project" value="UniProtKB-SubCell"/>
</dbReference>
<evidence type="ECO:0000259" key="10">
    <source>
        <dbReference type="PROSITE" id="PS50850"/>
    </source>
</evidence>
<evidence type="ECO:0000256" key="3">
    <source>
        <dbReference type="ARBA" id="ARBA00022448"/>
    </source>
</evidence>
<gene>
    <name evidence="11" type="ORF">B0I35DRAFT_440608</name>
</gene>
<dbReference type="GO" id="GO:0005351">
    <property type="term" value="F:carbohydrate:proton symporter activity"/>
    <property type="evidence" value="ECO:0007669"/>
    <property type="project" value="TreeGrafter"/>
</dbReference>
<feature type="transmembrane region" description="Helical" evidence="9">
    <location>
        <begin position="58"/>
        <end position="74"/>
    </location>
</feature>
<feature type="transmembrane region" description="Helical" evidence="9">
    <location>
        <begin position="270"/>
        <end position="292"/>
    </location>
</feature>
<feature type="transmembrane region" description="Helical" evidence="9">
    <location>
        <begin position="86"/>
        <end position="106"/>
    </location>
</feature>
<feature type="domain" description="Major facilitator superfamily (MFS) profile" evidence="10">
    <location>
        <begin position="17"/>
        <end position="458"/>
    </location>
</feature>
<keyword evidence="12" id="KW-1185">Reference proteome</keyword>
<evidence type="ECO:0000256" key="6">
    <source>
        <dbReference type="ARBA" id="ARBA00023136"/>
    </source>
</evidence>
<feature type="compositionally biased region" description="Acidic residues" evidence="8">
    <location>
        <begin position="498"/>
        <end position="507"/>
    </location>
</feature>
<dbReference type="InterPro" id="IPR005829">
    <property type="entry name" value="Sugar_transporter_CS"/>
</dbReference>
<dbReference type="InterPro" id="IPR003663">
    <property type="entry name" value="Sugar/inositol_transpt"/>
</dbReference>
<feature type="transmembrane region" description="Helical" evidence="9">
    <location>
        <begin position="14"/>
        <end position="38"/>
    </location>
</feature>
<dbReference type="AlphaFoldDB" id="A0A8K0WM71"/>
<dbReference type="PRINTS" id="PR00171">
    <property type="entry name" value="SUGRTRNSPORT"/>
</dbReference>
<comment type="similarity">
    <text evidence="2 7">Belongs to the major facilitator superfamily. Sugar transporter (TC 2.A.1.1) family.</text>
</comment>
<evidence type="ECO:0000313" key="11">
    <source>
        <dbReference type="EMBL" id="KAH7309779.1"/>
    </source>
</evidence>
<sequence length="507" mass="54675">MKPSALLPPGSRRLYLICVHLAVGASLWGYNIGILSSILVHPGWRSALRNPSPSERGLVTGVYYAGTLLSYLLLSHPLADWLGRRYAALAGTLVLSAGAGVMASAGGLGAMALGRLVMGLGVGVVSTSVPLYQSEIAPARERGKFVTMNHVGFIAGLATGLWVGYGMTYWTGPAGEYWGWRVSILLQMLPAAIFAIGLPFLPETPRWLMEKGHANLARSTLHYLREDTYPHEAVTRELLAMKSSRPRSPRQTSLSLTLSLVREPPLRARLWRAFLLQFMAQMCGATAMKYYLPTLLKALGLGTRLALMAGAAEMSLKIGMTVLEMWLIDRFGRRACLVGGSAVMGVAMLVNGALPLAYPNNASKPADVVCIVFIFIYAMGYSLGLGPAAWVYSSEIFPTAVRARGLNFAAAGGSIGSLIVSHIWPVGIARFGSGIYFFFMAVNFICVPVIWLLYPETKGRPLEDMDAIFGVAGSQTPVRLDDGDESPANRQDELSSTSEEDAPLLNE</sequence>
<dbReference type="PROSITE" id="PS00217">
    <property type="entry name" value="SUGAR_TRANSPORT_2"/>
    <property type="match status" value="1"/>
</dbReference>
<proteinExistence type="inferred from homology"/>
<dbReference type="SUPFAM" id="SSF103473">
    <property type="entry name" value="MFS general substrate transporter"/>
    <property type="match status" value="1"/>
</dbReference>
<dbReference type="NCBIfam" id="TIGR00879">
    <property type="entry name" value="SP"/>
    <property type="match status" value="1"/>
</dbReference>
<evidence type="ECO:0000256" key="7">
    <source>
        <dbReference type="RuleBase" id="RU003346"/>
    </source>
</evidence>
<dbReference type="PANTHER" id="PTHR48022:SF14">
    <property type="entry name" value="MAJOR FACILITATOR SUPERFAMILY (MFS) PROFILE DOMAIN-CONTAINING PROTEIN-RELATED"/>
    <property type="match status" value="1"/>
</dbReference>
<dbReference type="PANTHER" id="PTHR48022">
    <property type="entry name" value="PLASTIDIC GLUCOSE TRANSPORTER 4"/>
    <property type="match status" value="1"/>
</dbReference>
<keyword evidence="4 9" id="KW-0812">Transmembrane</keyword>
<dbReference type="InterPro" id="IPR050360">
    <property type="entry name" value="MFS_Sugar_Transporters"/>
</dbReference>
<keyword evidence="3 7" id="KW-0813">Transport</keyword>
<evidence type="ECO:0000256" key="1">
    <source>
        <dbReference type="ARBA" id="ARBA00004141"/>
    </source>
</evidence>
<feature type="transmembrane region" description="Helical" evidence="9">
    <location>
        <begin position="177"/>
        <end position="201"/>
    </location>
</feature>
<evidence type="ECO:0000256" key="4">
    <source>
        <dbReference type="ARBA" id="ARBA00022692"/>
    </source>
</evidence>
<keyword evidence="6 9" id="KW-0472">Membrane</keyword>
<evidence type="ECO:0000313" key="12">
    <source>
        <dbReference type="Proteomes" id="UP000813444"/>
    </source>
</evidence>
<feature type="transmembrane region" description="Helical" evidence="9">
    <location>
        <begin position="335"/>
        <end position="354"/>
    </location>
</feature>
<feature type="transmembrane region" description="Helical" evidence="9">
    <location>
        <begin position="112"/>
        <end position="133"/>
    </location>
</feature>
<name>A0A8K0WM71_9HYPO</name>
<dbReference type="EMBL" id="JAGPNK010000013">
    <property type="protein sequence ID" value="KAH7309779.1"/>
    <property type="molecule type" value="Genomic_DNA"/>
</dbReference>
<comment type="subcellular location">
    <subcellularLocation>
        <location evidence="1">Membrane</location>
        <topology evidence="1">Multi-pass membrane protein</topology>
    </subcellularLocation>
</comment>
<feature type="transmembrane region" description="Helical" evidence="9">
    <location>
        <begin position="145"/>
        <end position="165"/>
    </location>
</feature>
<feature type="transmembrane region" description="Helical" evidence="9">
    <location>
        <begin position="366"/>
        <end position="393"/>
    </location>
</feature>
<keyword evidence="5 9" id="KW-1133">Transmembrane helix</keyword>
<dbReference type="InterPro" id="IPR005828">
    <property type="entry name" value="MFS_sugar_transport-like"/>
</dbReference>
<reference evidence="11" key="1">
    <citation type="journal article" date="2021" name="Nat. Commun.">
        <title>Genetic determinants of endophytism in the Arabidopsis root mycobiome.</title>
        <authorList>
            <person name="Mesny F."/>
            <person name="Miyauchi S."/>
            <person name="Thiergart T."/>
            <person name="Pickel B."/>
            <person name="Atanasova L."/>
            <person name="Karlsson M."/>
            <person name="Huettel B."/>
            <person name="Barry K.W."/>
            <person name="Haridas S."/>
            <person name="Chen C."/>
            <person name="Bauer D."/>
            <person name="Andreopoulos W."/>
            <person name="Pangilinan J."/>
            <person name="LaButti K."/>
            <person name="Riley R."/>
            <person name="Lipzen A."/>
            <person name="Clum A."/>
            <person name="Drula E."/>
            <person name="Henrissat B."/>
            <person name="Kohler A."/>
            <person name="Grigoriev I.V."/>
            <person name="Martin F.M."/>
            <person name="Hacquard S."/>
        </authorList>
    </citation>
    <scope>NUCLEOTIDE SEQUENCE</scope>
    <source>
        <strain evidence="11">MPI-CAGE-CH-0235</strain>
    </source>
</reference>
<dbReference type="PROSITE" id="PS50850">
    <property type="entry name" value="MFS"/>
    <property type="match status" value="1"/>
</dbReference>
<feature type="transmembrane region" description="Helical" evidence="9">
    <location>
        <begin position="304"/>
        <end position="323"/>
    </location>
</feature>
<evidence type="ECO:0000256" key="2">
    <source>
        <dbReference type="ARBA" id="ARBA00010992"/>
    </source>
</evidence>